<accession>A0A1C4UEJ1</accession>
<evidence type="ECO:0000256" key="3">
    <source>
        <dbReference type="ARBA" id="ARBA00022475"/>
    </source>
</evidence>
<dbReference type="GO" id="GO:0005886">
    <property type="term" value="C:plasma membrane"/>
    <property type="evidence" value="ECO:0007669"/>
    <property type="project" value="UniProtKB-SubCell"/>
</dbReference>
<protein>
    <submittedName>
        <fullName evidence="10">Gluconate:H+ symporter, GntP family</fullName>
    </submittedName>
</protein>
<evidence type="ECO:0000256" key="9">
    <source>
        <dbReference type="SAM" id="Phobius"/>
    </source>
</evidence>
<dbReference type="AlphaFoldDB" id="A0A1C4UEJ1"/>
<keyword evidence="6 9" id="KW-0472">Membrane</keyword>
<evidence type="ECO:0000256" key="5">
    <source>
        <dbReference type="ARBA" id="ARBA00022989"/>
    </source>
</evidence>
<feature type="compositionally biased region" description="Acidic residues" evidence="8">
    <location>
        <begin position="270"/>
        <end position="280"/>
    </location>
</feature>
<feature type="transmembrane region" description="Helical" evidence="9">
    <location>
        <begin position="373"/>
        <end position="394"/>
    </location>
</feature>
<dbReference type="Pfam" id="PF02447">
    <property type="entry name" value="GntP_permease"/>
    <property type="match status" value="2"/>
</dbReference>
<evidence type="ECO:0000256" key="4">
    <source>
        <dbReference type="ARBA" id="ARBA00022692"/>
    </source>
</evidence>
<sequence>MTRPYLTKVVMTVTPVLAAPAEPLTNAGNTQLIIAALLGIAAVVLLIAWGKVHPFLSLILGAAVLGVVAGVTPDKIVTSFSSGVGSTVGGVGLLIALGAMIGGLLAESGGADSIVERVVARVSGGALPWAMAGVAALIGLPLFFEVGVVLLVPIVLLVSRRVDVPLMKIGIPALAGLSVLHGLVPPHPGPLVAIDALGANLGQTLALGLLVAIPTVIIAGPVFGNFISRYVTATAPEALLPTRRPLAVAGRSGAAGDTRPTTPGRGPVDADGDLVTEDDLVNPGAGRPGEPIDEENRPRRAPALWAAVITVLLPVVLMLLRAIGELTLAEDTGGRKALDIVGTPIVALLAGVIFAMIFLGYRTGFSRTQVSGFLGGSLPAIAGILLIVAAGGGFKQVLVDAGVGNLVADAAKDASLSPLLLGWLVAVGIRVATGSATVATITAAGIVSPLAATLQGPEVALLALAVGCGSLFFSHVNDAGFWLVKEYFGLTVGQTIKSWSVMETIISVVGFAGVMLLDLVV</sequence>
<keyword evidence="2" id="KW-0813">Transport</keyword>
<feature type="transmembrane region" description="Helical" evidence="9">
    <location>
        <begin position="55"/>
        <end position="72"/>
    </location>
</feature>
<dbReference type="PANTHER" id="PTHR30354">
    <property type="entry name" value="GNT FAMILY GLUCONATE TRANSPORTER"/>
    <property type="match status" value="1"/>
</dbReference>
<evidence type="ECO:0000256" key="1">
    <source>
        <dbReference type="ARBA" id="ARBA00004651"/>
    </source>
</evidence>
<reference evidence="11" key="1">
    <citation type="submission" date="2016-06" db="EMBL/GenBank/DDBJ databases">
        <authorList>
            <person name="Varghese N."/>
            <person name="Submissions Spin"/>
        </authorList>
    </citation>
    <scope>NUCLEOTIDE SEQUENCE [LARGE SCALE GENOMIC DNA]</scope>
    <source>
        <strain evidence="11">DSM 44830</strain>
    </source>
</reference>
<proteinExistence type="inferred from homology"/>
<evidence type="ECO:0000256" key="7">
    <source>
        <dbReference type="ARBA" id="ARBA00049663"/>
    </source>
</evidence>
<feature type="transmembrane region" description="Helical" evidence="9">
    <location>
        <begin position="84"/>
        <end position="106"/>
    </location>
</feature>
<feature type="transmembrane region" description="Helical" evidence="9">
    <location>
        <begin position="459"/>
        <end position="476"/>
    </location>
</feature>
<evidence type="ECO:0000256" key="2">
    <source>
        <dbReference type="ARBA" id="ARBA00022448"/>
    </source>
</evidence>
<comment type="similarity">
    <text evidence="7">Belongs to the GntP permease family.</text>
</comment>
<dbReference type="PANTHER" id="PTHR30354:SF22">
    <property type="entry name" value="HIGH-AFFINITY GLUCONATE TRANSPORTER"/>
    <property type="match status" value="1"/>
</dbReference>
<dbReference type="InterPro" id="IPR003474">
    <property type="entry name" value="Glcn_transporter"/>
</dbReference>
<organism evidence="10 11">
    <name type="scientific">Micromonospora mirobrigensis</name>
    <dbReference type="NCBI Taxonomy" id="262898"/>
    <lineage>
        <taxon>Bacteria</taxon>
        <taxon>Bacillati</taxon>
        <taxon>Actinomycetota</taxon>
        <taxon>Actinomycetes</taxon>
        <taxon>Micromonosporales</taxon>
        <taxon>Micromonosporaceae</taxon>
        <taxon>Micromonospora</taxon>
    </lineage>
</organism>
<evidence type="ECO:0000256" key="6">
    <source>
        <dbReference type="ARBA" id="ARBA00023136"/>
    </source>
</evidence>
<keyword evidence="11" id="KW-1185">Reference proteome</keyword>
<feature type="transmembrane region" description="Helical" evidence="9">
    <location>
        <begin position="420"/>
        <end position="447"/>
    </location>
</feature>
<evidence type="ECO:0000313" key="11">
    <source>
        <dbReference type="Proteomes" id="UP000199504"/>
    </source>
</evidence>
<dbReference type="EMBL" id="FMCX01000001">
    <property type="protein sequence ID" value="SCE70105.1"/>
    <property type="molecule type" value="Genomic_DNA"/>
</dbReference>
<comment type="subcellular location">
    <subcellularLocation>
        <location evidence="1">Cell membrane</location>
        <topology evidence="1">Multi-pass membrane protein</topology>
    </subcellularLocation>
</comment>
<name>A0A1C4UEJ1_9ACTN</name>
<feature type="transmembrane region" description="Helical" evidence="9">
    <location>
        <begin position="303"/>
        <end position="320"/>
    </location>
</feature>
<dbReference type="Proteomes" id="UP000199504">
    <property type="component" value="Unassembled WGS sequence"/>
</dbReference>
<feature type="transmembrane region" description="Helical" evidence="9">
    <location>
        <begin position="340"/>
        <end position="361"/>
    </location>
</feature>
<dbReference type="STRING" id="262898.GA0070564_101421"/>
<evidence type="ECO:0000256" key="8">
    <source>
        <dbReference type="SAM" id="MobiDB-lite"/>
    </source>
</evidence>
<dbReference type="GO" id="GO:0015128">
    <property type="term" value="F:gluconate transmembrane transporter activity"/>
    <property type="evidence" value="ECO:0007669"/>
    <property type="project" value="InterPro"/>
</dbReference>
<feature type="transmembrane region" description="Helical" evidence="9">
    <location>
        <begin position="166"/>
        <end position="184"/>
    </location>
</feature>
<gene>
    <name evidence="10" type="ORF">GA0070564_101421</name>
</gene>
<keyword evidence="5 9" id="KW-1133">Transmembrane helix</keyword>
<feature type="transmembrane region" description="Helical" evidence="9">
    <location>
        <begin position="126"/>
        <end position="159"/>
    </location>
</feature>
<feature type="region of interest" description="Disordered" evidence="8">
    <location>
        <begin position="249"/>
        <end position="297"/>
    </location>
</feature>
<feature type="transmembrane region" description="Helical" evidence="9">
    <location>
        <begin position="496"/>
        <end position="520"/>
    </location>
</feature>
<feature type="transmembrane region" description="Helical" evidence="9">
    <location>
        <begin position="204"/>
        <end position="223"/>
    </location>
</feature>
<keyword evidence="4 9" id="KW-0812">Transmembrane</keyword>
<feature type="transmembrane region" description="Helical" evidence="9">
    <location>
        <begin position="32"/>
        <end position="49"/>
    </location>
</feature>
<evidence type="ECO:0000313" key="10">
    <source>
        <dbReference type="EMBL" id="SCE70105.1"/>
    </source>
</evidence>
<keyword evidence="3" id="KW-1003">Cell membrane</keyword>